<protein>
    <submittedName>
        <fullName evidence="7">Transcriptional regulator, TraR/DksA family</fullName>
    </submittedName>
</protein>
<accession>A0A239N4V4</accession>
<dbReference type="InterPro" id="IPR000962">
    <property type="entry name" value="Znf_DskA_TraR"/>
</dbReference>
<evidence type="ECO:0000256" key="4">
    <source>
        <dbReference type="PROSITE-ProRule" id="PRU00510"/>
    </source>
</evidence>
<dbReference type="Gene3D" id="1.20.120.910">
    <property type="entry name" value="DksA, coiled-coil domain"/>
    <property type="match status" value="1"/>
</dbReference>
<feature type="zinc finger region" description="dksA C4-type" evidence="4">
    <location>
        <begin position="87"/>
        <end position="111"/>
    </location>
</feature>
<dbReference type="GO" id="GO:0008270">
    <property type="term" value="F:zinc ion binding"/>
    <property type="evidence" value="ECO:0007669"/>
    <property type="project" value="UniProtKB-KW"/>
</dbReference>
<dbReference type="SUPFAM" id="SSF57716">
    <property type="entry name" value="Glucocorticoid receptor-like (DNA-binding domain)"/>
    <property type="match status" value="1"/>
</dbReference>
<dbReference type="Proteomes" id="UP000198318">
    <property type="component" value="Unassembled WGS sequence"/>
</dbReference>
<keyword evidence="8" id="KW-1185">Reference proteome</keyword>
<dbReference type="PANTHER" id="PTHR33823">
    <property type="entry name" value="RNA POLYMERASE-BINDING TRANSCRIPTION FACTOR DKSA-RELATED"/>
    <property type="match status" value="1"/>
</dbReference>
<dbReference type="Pfam" id="PF01258">
    <property type="entry name" value="zf-dskA_traR"/>
    <property type="match status" value="1"/>
</dbReference>
<evidence type="ECO:0000259" key="6">
    <source>
        <dbReference type="Pfam" id="PF01258"/>
    </source>
</evidence>
<sequence>MTVNGAVNGAVGNASGGYPPGGAAARQARELLERERRDRIAELGLLDGEGPAAPDEAAMARRGTLQGNLEEIDAALARLDQGTYGLCEDCGQAVPEGRLEIIPYARRCVACQQRRR</sequence>
<proteinExistence type="predicted"/>
<evidence type="ECO:0000256" key="5">
    <source>
        <dbReference type="SAM" id="MobiDB-lite"/>
    </source>
</evidence>
<dbReference type="AlphaFoldDB" id="A0A239N4V4"/>
<reference evidence="7 8" key="1">
    <citation type="submission" date="2017-06" db="EMBL/GenBank/DDBJ databases">
        <authorList>
            <person name="Kim H.J."/>
            <person name="Triplett B.A."/>
        </authorList>
    </citation>
    <scope>NUCLEOTIDE SEQUENCE [LARGE SCALE GENOMIC DNA]</scope>
    <source>
        <strain evidence="7 8">DSM 44715</strain>
    </source>
</reference>
<organism evidence="7 8">
    <name type="scientific">Actinomadura meyerae</name>
    <dbReference type="NCBI Taxonomy" id="240840"/>
    <lineage>
        <taxon>Bacteria</taxon>
        <taxon>Bacillati</taxon>
        <taxon>Actinomycetota</taxon>
        <taxon>Actinomycetes</taxon>
        <taxon>Streptosporangiales</taxon>
        <taxon>Thermomonosporaceae</taxon>
        <taxon>Actinomadura</taxon>
    </lineage>
</organism>
<gene>
    <name evidence="7" type="ORF">SAMN05443665_103560</name>
</gene>
<keyword evidence="1" id="KW-0479">Metal-binding</keyword>
<dbReference type="PROSITE" id="PS51128">
    <property type="entry name" value="ZF_DKSA_2"/>
    <property type="match status" value="1"/>
</dbReference>
<evidence type="ECO:0000313" key="7">
    <source>
        <dbReference type="EMBL" id="SNT49199.1"/>
    </source>
</evidence>
<dbReference type="PANTHER" id="PTHR33823:SF4">
    <property type="entry name" value="GENERAL STRESS PROTEIN 16O"/>
    <property type="match status" value="1"/>
</dbReference>
<feature type="compositionally biased region" description="Low complexity" evidence="5">
    <location>
        <begin position="1"/>
        <end position="13"/>
    </location>
</feature>
<evidence type="ECO:0000313" key="8">
    <source>
        <dbReference type="Proteomes" id="UP000198318"/>
    </source>
</evidence>
<dbReference type="RefSeq" id="WP_179271754.1">
    <property type="nucleotide sequence ID" value="NZ_FZOR01000035.1"/>
</dbReference>
<evidence type="ECO:0000256" key="1">
    <source>
        <dbReference type="ARBA" id="ARBA00022723"/>
    </source>
</evidence>
<feature type="domain" description="Zinc finger DksA/TraR C4-type" evidence="6">
    <location>
        <begin position="82"/>
        <end position="115"/>
    </location>
</feature>
<evidence type="ECO:0000256" key="3">
    <source>
        <dbReference type="ARBA" id="ARBA00022833"/>
    </source>
</evidence>
<keyword evidence="3" id="KW-0862">Zinc</keyword>
<evidence type="ECO:0000256" key="2">
    <source>
        <dbReference type="ARBA" id="ARBA00022771"/>
    </source>
</evidence>
<dbReference type="EMBL" id="FZOR01000035">
    <property type="protein sequence ID" value="SNT49199.1"/>
    <property type="molecule type" value="Genomic_DNA"/>
</dbReference>
<feature type="region of interest" description="Disordered" evidence="5">
    <location>
        <begin position="1"/>
        <end position="28"/>
    </location>
</feature>
<keyword evidence="2" id="KW-0863">Zinc-finger</keyword>
<name>A0A239N4V4_9ACTN</name>